<dbReference type="AlphaFoldDB" id="A0AA38VD72"/>
<reference evidence="7" key="1">
    <citation type="submission" date="2022-07" db="EMBL/GenBank/DDBJ databases">
        <title>Fungi with potential for degradation of polypropylene.</title>
        <authorList>
            <person name="Gostincar C."/>
        </authorList>
    </citation>
    <scope>NUCLEOTIDE SEQUENCE</scope>
    <source>
        <strain evidence="7">EXF-13308</strain>
    </source>
</reference>
<dbReference type="InterPro" id="IPR036291">
    <property type="entry name" value="NAD(P)-bd_dom_sf"/>
</dbReference>
<comment type="catalytic activity">
    <reaction evidence="5">
        <text>D-xylose + NADP(+) = D-xylono-1,5-lactone + NADPH + H(+)</text>
        <dbReference type="Rhea" id="RHEA:22000"/>
        <dbReference type="ChEBI" id="CHEBI:15378"/>
        <dbReference type="ChEBI" id="CHEBI:15867"/>
        <dbReference type="ChEBI" id="CHEBI:53455"/>
        <dbReference type="ChEBI" id="CHEBI:57783"/>
        <dbReference type="ChEBI" id="CHEBI:58349"/>
        <dbReference type="EC" id="1.1.1.179"/>
    </reaction>
</comment>
<comment type="similarity">
    <text evidence="1">Belongs to the Gfo/Idh/MocA family.</text>
</comment>
<evidence type="ECO:0000256" key="1">
    <source>
        <dbReference type="ARBA" id="ARBA00010928"/>
    </source>
</evidence>
<dbReference type="PANTHER" id="PTHR22604:SF105">
    <property type="entry name" value="TRANS-1,2-DIHYDROBENZENE-1,2-DIOL DEHYDROGENASE"/>
    <property type="match status" value="1"/>
</dbReference>
<evidence type="ECO:0000256" key="4">
    <source>
        <dbReference type="ARBA" id="ARBA00042988"/>
    </source>
</evidence>
<dbReference type="Gene3D" id="3.40.50.720">
    <property type="entry name" value="NAD(P)-binding Rossmann-like Domain"/>
    <property type="match status" value="1"/>
</dbReference>
<keyword evidence="2" id="KW-0560">Oxidoreductase</keyword>
<dbReference type="GO" id="GO:0000166">
    <property type="term" value="F:nucleotide binding"/>
    <property type="evidence" value="ECO:0007669"/>
    <property type="project" value="InterPro"/>
</dbReference>
<proteinExistence type="inferred from homology"/>
<evidence type="ECO:0000256" key="2">
    <source>
        <dbReference type="ARBA" id="ARBA00023002"/>
    </source>
</evidence>
<evidence type="ECO:0000259" key="6">
    <source>
        <dbReference type="Pfam" id="PF01408"/>
    </source>
</evidence>
<comment type="caution">
    <text evidence="7">The sequence shown here is derived from an EMBL/GenBank/DDBJ whole genome shotgun (WGS) entry which is preliminary data.</text>
</comment>
<dbReference type="Gene3D" id="3.30.360.10">
    <property type="entry name" value="Dihydrodipicolinate Reductase, domain 2"/>
    <property type="match status" value="1"/>
</dbReference>
<keyword evidence="8" id="KW-1185">Reference proteome</keyword>
<dbReference type="GO" id="GO:0047837">
    <property type="term" value="F:D-xylose 1-dehydrogenase (NADP+) activity"/>
    <property type="evidence" value="ECO:0007669"/>
    <property type="project" value="UniProtKB-EC"/>
</dbReference>
<accession>A0AA38VD72</accession>
<dbReference type="SUPFAM" id="SSF51735">
    <property type="entry name" value="NAD(P)-binding Rossmann-fold domains"/>
    <property type="match status" value="1"/>
</dbReference>
<protein>
    <recommendedName>
        <fullName evidence="3">D-xylose 1-dehydrogenase (NADP(+), D-xylono-1,5-lactone-forming)</fullName>
        <ecNumber evidence="3">1.1.1.179</ecNumber>
    </recommendedName>
    <alternativeName>
        <fullName evidence="4">D-xylose-NADP dehydrogenase</fullName>
    </alternativeName>
</protein>
<gene>
    <name evidence="7" type="ORF">NKR23_g11952</name>
</gene>
<evidence type="ECO:0000313" key="8">
    <source>
        <dbReference type="Proteomes" id="UP001174694"/>
    </source>
</evidence>
<dbReference type="PANTHER" id="PTHR22604">
    <property type="entry name" value="OXIDOREDUCTASES"/>
    <property type="match status" value="1"/>
</dbReference>
<name>A0AA38VD72_9PEZI</name>
<dbReference type="InterPro" id="IPR050984">
    <property type="entry name" value="Gfo/Idh/MocA_domain"/>
</dbReference>
<dbReference type="InterPro" id="IPR000683">
    <property type="entry name" value="Gfo/Idh/MocA-like_OxRdtase_N"/>
</dbReference>
<dbReference type="EMBL" id="JANBVO010000075">
    <property type="protein sequence ID" value="KAJ9130967.1"/>
    <property type="molecule type" value="Genomic_DNA"/>
</dbReference>
<dbReference type="EC" id="1.1.1.179" evidence="3"/>
<sequence>MINPAAIIHPVETHPNAVIKAIASRDAQNAKTTAKQYNVKRAYGSYEELLADPDIDAVYISLPNGMHAEWAEKTLAAGKHALIEKPLCSNAEEAVTIFETAMKHNKVAVEAFHWRFHPAAHIVKSLVQSGRYGRVLSTFFLDGTNPETIEYAETRPLKNDSRVDDAMDVRMELKTDRGVVQSGIHTDMDQPFLGHVIPKVWELPSIQIELDHATIYYYNFMIPHLYHFIQVTDKRTGQTHTQKHYSFGPSWSPRYQLEAFVDKVTGKESVHWVDPEDSIVQMQTLDAIYEKSGLGKRPSTSSIAKKK</sequence>
<dbReference type="Pfam" id="PF01408">
    <property type="entry name" value="GFO_IDH_MocA"/>
    <property type="match status" value="1"/>
</dbReference>
<evidence type="ECO:0000256" key="3">
    <source>
        <dbReference type="ARBA" id="ARBA00038984"/>
    </source>
</evidence>
<evidence type="ECO:0000256" key="5">
    <source>
        <dbReference type="ARBA" id="ARBA00049233"/>
    </source>
</evidence>
<feature type="domain" description="Gfo/Idh/MocA-like oxidoreductase N-terminal" evidence="6">
    <location>
        <begin position="10"/>
        <end position="109"/>
    </location>
</feature>
<dbReference type="Proteomes" id="UP001174694">
    <property type="component" value="Unassembled WGS sequence"/>
</dbReference>
<organism evidence="7 8">
    <name type="scientific">Pleurostoma richardsiae</name>
    <dbReference type="NCBI Taxonomy" id="41990"/>
    <lineage>
        <taxon>Eukaryota</taxon>
        <taxon>Fungi</taxon>
        <taxon>Dikarya</taxon>
        <taxon>Ascomycota</taxon>
        <taxon>Pezizomycotina</taxon>
        <taxon>Sordariomycetes</taxon>
        <taxon>Sordariomycetidae</taxon>
        <taxon>Calosphaeriales</taxon>
        <taxon>Pleurostomataceae</taxon>
        <taxon>Pleurostoma</taxon>
    </lineage>
</organism>
<evidence type="ECO:0000313" key="7">
    <source>
        <dbReference type="EMBL" id="KAJ9130967.1"/>
    </source>
</evidence>